<dbReference type="AlphaFoldDB" id="A0A1G9S9K7"/>
<dbReference type="RefSeq" id="WP_074606311.1">
    <property type="nucleotide sequence ID" value="NZ_FNGY01000003.1"/>
</dbReference>
<organism evidence="1 2">
    <name type="scientific">Pedobacter steynii</name>
    <dbReference type="NCBI Taxonomy" id="430522"/>
    <lineage>
        <taxon>Bacteria</taxon>
        <taxon>Pseudomonadati</taxon>
        <taxon>Bacteroidota</taxon>
        <taxon>Sphingobacteriia</taxon>
        <taxon>Sphingobacteriales</taxon>
        <taxon>Sphingobacteriaceae</taxon>
        <taxon>Pedobacter</taxon>
    </lineage>
</organism>
<gene>
    <name evidence="1" type="ORF">SAMN05421820_103515</name>
</gene>
<proteinExistence type="predicted"/>
<dbReference type="EMBL" id="FNGY01000003">
    <property type="protein sequence ID" value="SDM32082.1"/>
    <property type="molecule type" value="Genomic_DNA"/>
</dbReference>
<dbReference type="Proteomes" id="UP000183200">
    <property type="component" value="Unassembled WGS sequence"/>
</dbReference>
<accession>A0A1G9S9K7</accession>
<name>A0A1G9S9K7_9SPHI</name>
<protein>
    <submittedName>
        <fullName evidence="1">Uncharacterized protein</fullName>
    </submittedName>
</protein>
<keyword evidence="2" id="KW-1185">Reference proteome</keyword>
<sequence>MNPIDRISRRINTLIQLPEKKDVILITDLRKEYRQDLRNFIVGETLGVRDGKMVIGKNLYRRWLHKIKTRGFDFDVKFI</sequence>
<reference evidence="2" key="1">
    <citation type="submission" date="2016-10" db="EMBL/GenBank/DDBJ databases">
        <authorList>
            <person name="Varghese N."/>
            <person name="Submissions S."/>
        </authorList>
    </citation>
    <scope>NUCLEOTIDE SEQUENCE [LARGE SCALE GENOMIC DNA]</scope>
    <source>
        <strain evidence="2">DSM 19110</strain>
    </source>
</reference>
<evidence type="ECO:0000313" key="1">
    <source>
        <dbReference type="EMBL" id="SDM32082.1"/>
    </source>
</evidence>
<evidence type="ECO:0000313" key="2">
    <source>
        <dbReference type="Proteomes" id="UP000183200"/>
    </source>
</evidence>
<dbReference type="OrthoDB" id="677495at2"/>